<proteinExistence type="predicted"/>
<sequence length="367" mass="38215">MHTQGSTLVPSPLSLLKSAMKTSPEAAPTLNNADSESDAATSAKQSSSSLTSHTGTVELARTSHRRMSPTIPAGPECDPAASKRLCPASQLSLVGGIAASTSAPNTSFLPISSTGDREFRSNATTALEFRRADSKLANSHCDAVSEAAVAAIDSTEEEGESGQYRASEAVAGASPGNRQSWTPGKSRAPARARAGDTATSESMVGSGVRTLVREASTASKLVTTPPCAATREAACGEGDMATAEGATRPVRGRRAVGRRERGEKVDAGEREARRRPSSEKCRASARRAAEGGGDARRPLRRKERMPANRRGSRSRKCGASAGEGPREARGEEAPARERVAAVVWKSSPPTLRVTTEVDAMGGDGEFS</sequence>
<name>A0A8R7V1Q6_TRIUA</name>
<reference evidence="2" key="3">
    <citation type="submission" date="2022-06" db="UniProtKB">
        <authorList>
            <consortium name="EnsemblPlants"/>
        </authorList>
    </citation>
    <scope>IDENTIFICATION</scope>
</reference>
<keyword evidence="3" id="KW-1185">Reference proteome</keyword>
<evidence type="ECO:0000313" key="2">
    <source>
        <dbReference type="EnsemblPlants" id="TuG1812G0700001963.01.T01.cds319022"/>
    </source>
</evidence>
<organism evidence="2 3">
    <name type="scientific">Triticum urartu</name>
    <name type="common">Red wild einkorn</name>
    <name type="synonym">Crithodium urartu</name>
    <dbReference type="NCBI Taxonomy" id="4572"/>
    <lineage>
        <taxon>Eukaryota</taxon>
        <taxon>Viridiplantae</taxon>
        <taxon>Streptophyta</taxon>
        <taxon>Embryophyta</taxon>
        <taxon>Tracheophyta</taxon>
        <taxon>Spermatophyta</taxon>
        <taxon>Magnoliopsida</taxon>
        <taxon>Liliopsida</taxon>
        <taxon>Poales</taxon>
        <taxon>Poaceae</taxon>
        <taxon>BOP clade</taxon>
        <taxon>Pooideae</taxon>
        <taxon>Triticodae</taxon>
        <taxon>Triticeae</taxon>
        <taxon>Triticinae</taxon>
        <taxon>Triticum</taxon>
    </lineage>
</organism>
<dbReference type="EnsemblPlants" id="TuG1812G0700001963.01.T01">
    <property type="protein sequence ID" value="TuG1812G0700001963.01.T01.cds319022"/>
    <property type="gene ID" value="TuG1812G0700001963.01"/>
</dbReference>
<evidence type="ECO:0000313" key="3">
    <source>
        <dbReference type="Proteomes" id="UP000015106"/>
    </source>
</evidence>
<feature type="compositionally biased region" description="Low complexity" evidence="1">
    <location>
        <begin position="38"/>
        <end position="56"/>
    </location>
</feature>
<dbReference type="Gramene" id="TuG1812G0700001963.01.T01">
    <property type="protein sequence ID" value="TuG1812G0700001963.01.T01.cds319022"/>
    <property type="gene ID" value="TuG1812G0700001963.01"/>
</dbReference>
<feature type="region of interest" description="Disordered" evidence="1">
    <location>
        <begin position="1"/>
        <end position="81"/>
    </location>
</feature>
<evidence type="ECO:0000256" key="1">
    <source>
        <dbReference type="SAM" id="MobiDB-lite"/>
    </source>
</evidence>
<accession>A0A8R7V1Q6</accession>
<protein>
    <submittedName>
        <fullName evidence="2">Uncharacterized protein</fullName>
    </submittedName>
</protein>
<feature type="region of interest" description="Disordered" evidence="1">
    <location>
        <begin position="152"/>
        <end position="207"/>
    </location>
</feature>
<feature type="region of interest" description="Disordered" evidence="1">
    <location>
        <begin position="236"/>
        <end position="337"/>
    </location>
</feature>
<dbReference type="Proteomes" id="UP000015106">
    <property type="component" value="Chromosome 7"/>
</dbReference>
<reference evidence="3" key="1">
    <citation type="journal article" date="2013" name="Nature">
        <title>Draft genome of the wheat A-genome progenitor Triticum urartu.</title>
        <authorList>
            <person name="Ling H.Q."/>
            <person name="Zhao S."/>
            <person name="Liu D."/>
            <person name="Wang J."/>
            <person name="Sun H."/>
            <person name="Zhang C."/>
            <person name="Fan H."/>
            <person name="Li D."/>
            <person name="Dong L."/>
            <person name="Tao Y."/>
            <person name="Gao C."/>
            <person name="Wu H."/>
            <person name="Li Y."/>
            <person name="Cui Y."/>
            <person name="Guo X."/>
            <person name="Zheng S."/>
            <person name="Wang B."/>
            <person name="Yu K."/>
            <person name="Liang Q."/>
            <person name="Yang W."/>
            <person name="Lou X."/>
            <person name="Chen J."/>
            <person name="Feng M."/>
            <person name="Jian J."/>
            <person name="Zhang X."/>
            <person name="Luo G."/>
            <person name="Jiang Y."/>
            <person name="Liu J."/>
            <person name="Wang Z."/>
            <person name="Sha Y."/>
            <person name="Zhang B."/>
            <person name="Wu H."/>
            <person name="Tang D."/>
            <person name="Shen Q."/>
            <person name="Xue P."/>
            <person name="Zou S."/>
            <person name="Wang X."/>
            <person name="Liu X."/>
            <person name="Wang F."/>
            <person name="Yang Y."/>
            <person name="An X."/>
            <person name="Dong Z."/>
            <person name="Zhang K."/>
            <person name="Zhang X."/>
            <person name="Luo M.C."/>
            <person name="Dvorak J."/>
            <person name="Tong Y."/>
            <person name="Wang J."/>
            <person name="Yang H."/>
            <person name="Li Z."/>
            <person name="Wang D."/>
            <person name="Zhang A."/>
            <person name="Wang J."/>
        </authorList>
    </citation>
    <scope>NUCLEOTIDE SEQUENCE</scope>
    <source>
        <strain evidence="3">cv. G1812</strain>
    </source>
</reference>
<gene>
    <name evidence="2" type="primary">LOC125520536</name>
</gene>
<feature type="compositionally biased region" description="Basic and acidic residues" evidence="1">
    <location>
        <begin position="257"/>
        <end position="297"/>
    </location>
</feature>
<dbReference type="AlphaFoldDB" id="A0A8R7V1Q6"/>
<feature type="compositionally biased region" description="Basic and acidic residues" evidence="1">
    <location>
        <begin position="324"/>
        <end position="337"/>
    </location>
</feature>
<reference evidence="2" key="2">
    <citation type="submission" date="2018-03" db="EMBL/GenBank/DDBJ databases">
        <title>The Triticum urartu genome reveals the dynamic nature of wheat genome evolution.</title>
        <authorList>
            <person name="Ling H."/>
            <person name="Ma B."/>
            <person name="Shi X."/>
            <person name="Liu H."/>
            <person name="Dong L."/>
            <person name="Sun H."/>
            <person name="Cao Y."/>
            <person name="Gao Q."/>
            <person name="Zheng S."/>
            <person name="Li Y."/>
            <person name="Yu Y."/>
            <person name="Du H."/>
            <person name="Qi M."/>
            <person name="Li Y."/>
            <person name="Yu H."/>
            <person name="Cui Y."/>
            <person name="Wang N."/>
            <person name="Chen C."/>
            <person name="Wu H."/>
            <person name="Zhao Y."/>
            <person name="Zhang J."/>
            <person name="Li Y."/>
            <person name="Zhou W."/>
            <person name="Zhang B."/>
            <person name="Hu W."/>
            <person name="Eijk M."/>
            <person name="Tang J."/>
            <person name="Witsenboer H."/>
            <person name="Zhao S."/>
            <person name="Li Z."/>
            <person name="Zhang A."/>
            <person name="Wang D."/>
            <person name="Liang C."/>
        </authorList>
    </citation>
    <scope>NUCLEOTIDE SEQUENCE [LARGE SCALE GENOMIC DNA]</scope>
    <source>
        <strain evidence="2">cv. G1812</strain>
    </source>
</reference>